<keyword evidence="9" id="KW-1185">Reference proteome</keyword>
<evidence type="ECO:0008006" key="10">
    <source>
        <dbReference type="Google" id="ProtNLM"/>
    </source>
</evidence>
<evidence type="ECO:0000256" key="2">
    <source>
        <dbReference type="ARBA" id="ARBA00010617"/>
    </source>
</evidence>
<keyword evidence="7" id="KW-0503">Monooxygenase</keyword>
<evidence type="ECO:0000256" key="3">
    <source>
        <dbReference type="ARBA" id="ARBA00022617"/>
    </source>
</evidence>
<dbReference type="Proteomes" id="UP000326565">
    <property type="component" value="Unassembled WGS sequence"/>
</dbReference>
<dbReference type="PANTHER" id="PTHR46206:SF2">
    <property type="entry name" value="CYTOCHROME P450 MONOOXYGENASE AUSG-RELATED"/>
    <property type="match status" value="1"/>
</dbReference>
<gene>
    <name evidence="8" type="ORF">BDV29DRAFT_190449</name>
</gene>
<evidence type="ECO:0000313" key="9">
    <source>
        <dbReference type="Proteomes" id="UP000326565"/>
    </source>
</evidence>
<dbReference type="PANTHER" id="PTHR46206">
    <property type="entry name" value="CYTOCHROME P450"/>
    <property type="match status" value="1"/>
</dbReference>
<keyword evidence="3" id="KW-0349">Heme</keyword>
<reference evidence="8 9" key="1">
    <citation type="submission" date="2019-04" db="EMBL/GenBank/DDBJ databases">
        <title>Friends and foes A comparative genomics study of 23 Aspergillus species from section Flavi.</title>
        <authorList>
            <consortium name="DOE Joint Genome Institute"/>
            <person name="Kjaerbolling I."/>
            <person name="Vesth T."/>
            <person name="Frisvad J.C."/>
            <person name="Nybo J.L."/>
            <person name="Theobald S."/>
            <person name="Kildgaard S."/>
            <person name="Isbrandt T."/>
            <person name="Kuo A."/>
            <person name="Sato A."/>
            <person name="Lyhne E.K."/>
            <person name="Kogle M.E."/>
            <person name="Wiebenga A."/>
            <person name="Kun R.S."/>
            <person name="Lubbers R.J."/>
            <person name="Makela M.R."/>
            <person name="Barry K."/>
            <person name="Chovatia M."/>
            <person name="Clum A."/>
            <person name="Daum C."/>
            <person name="Haridas S."/>
            <person name="He G."/>
            <person name="LaButti K."/>
            <person name="Lipzen A."/>
            <person name="Mondo S."/>
            <person name="Riley R."/>
            <person name="Salamov A."/>
            <person name="Simmons B.A."/>
            <person name="Magnuson J.K."/>
            <person name="Henrissat B."/>
            <person name="Mortensen U.H."/>
            <person name="Larsen T.O."/>
            <person name="Devries R.P."/>
            <person name="Grigoriev I.V."/>
            <person name="Machida M."/>
            <person name="Baker S.E."/>
            <person name="Andersen M.R."/>
        </authorList>
    </citation>
    <scope>NUCLEOTIDE SEQUENCE [LARGE SCALE GENOMIC DNA]</scope>
    <source>
        <strain evidence="8 9">CBS 151.66</strain>
    </source>
</reference>
<proteinExistence type="inferred from homology"/>
<dbReference type="GO" id="GO:0016705">
    <property type="term" value="F:oxidoreductase activity, acting on paired donors, with incorporation or reduction of molecular oxygen"/>
    <property type="evidence" value="ECO:0007669"/>
    <property type="project" value="InterPro"/>
</dbReference>
<comment type="similarity">
    <text evidence="2">Belongs to the cytochrome P450 family.</text>
</comment>
<evidence type="ECO:0000256" key="7">
    <source>
        <dbReference type="ARBA" id="ARBA00023033"/>
    </source>
</evidence>
<dbReference type="AlphaFoldDB" id="A0A5N5X6F3"/>
<evidence type="ECO:0000256" key="6">
    <source>
        <dbReference type="ARBA" id="ARBA00023004"/>
    </source>
</evidence>
<dbReference type="CDD" id="cd11041">
    <property type="entry name" value="CYP503A1-like"/>
    <property type="match status" value="1"/>
</dbReference>
<protein>
    <recommendedName>
        <fullName evidence="10">Cytochrome P450</fullName>
    </recommendedName>
</protein>
<sequence length="299" mass="33870">MLGPKIVLPNRLADEIRNHPDLNFGQAISKSDYGQEFFGSYPGLKPFAADRNSKVVADTVRGRLTQSLTDETSKAVNELFDNPETWSEITYKPELPQLIARVSSRVFIGLDLCANENWLRISEEYSIELIIAARALRQWHLFLRPILRWFLPECRKLRATFDEARSILNPLALSLAAIHTTTELVSGLISDLCANLVYFEPLREENPVTLSDGTLIPKGAFTMRQQPRQESRWHFVTTSPEHRVFGHGKRSCPGRFFAGNDIKFFTGEGRKEDRAFGQELNTDPTAKAIIKGRKLVIAI</sequence>
<dbReference type="SUPFAM" id="SSF48264">
    <property type="entry name" value="Cytochrome P450"/>
    <property type="match status" value="1"/>
</dbReference>
<keyword evidence="6" id="KW-0408">Iron</keyword>
<keyword evidence="5" id="KW-0560">Oxidoreductase</keyword>
<evidence type="ECO:0000256" key="4">
    <source>
        <dbReference type="ARBA" id="ARBA00022723"/>
    </source>
</evidence>
<accession>A0A5N5X6F3</accession>
<evidence type="ECO:0000313" key="8">
    <source>
        <dbReference type="EMBL" id="KAB8075104.1"/>
    </source>
</evidence>
<dbReference type="InterPro" id="IPR036396">
    <property type="entry name" value="Cyt_P450_sf"/>
</dbReference>
<dbReference type="GO" id="GO:0005506">
    <property type="term" value="F:iron ion binding"/>
    <property type="evidence" value="ECO:0007669"/>
    <property type="project" value="InterPro"/>
</dbReference>
<dbReference type="PROSITE" id="PS00086">
    <property type="entry name" value="CYTOCHROME_P450"/>
    <property type="match status" value="1"/>
</dbReference>
<dbReference type="GO" id="GO:0004497">
    <property type="term" value="F:monooxygenase activity"/>
    <property type="evidence" value="ECO:0007669"/>
    <property type="project" value="UniProtKB-KW"/>
</dbReference>
<evidence type="ECO:0000256" key="1">
    <source>
        <dbReference type="ARBA" id="ARBA00001971"/>
    </source>
</evidence>
<keyword evidence="4" id="KW-0479">Metal-binding</keyword>
<organism evidence="8 9">
    <name type="scientific">Aspergillus leporis</name>
    <dbReference type="NCBI Taxonomy" id="41062"/>
    <lineage>
        <taxon>Eukaryota</taxon>
        <taxon>Fungi</taxon>
        <taxon>Dikarya</taxon>
        <taxon>Ascomycota</taxon>
        <taxon>Pezizomycotina</taxon>
        <taxon>Eurotiomycetes</taxon>
        <taxon>Eurotiomycetidae</taxon>
        <taxon>Eurotiales</taxon>
        <taxon>Aspergillaceae</taxon>
        <taxon>Aspergillus</taxon>
        <taxon>Aspergillus subgen. Circumdati</taxon>
    </lineage>
</organism>
<dbReference type="GO" id="GO:0019748">
    <property type="term" value="P:secondary metabolic process"/>
    <property type="evidence" value="ECO:0007669"/>
    <property type="project" value="UniProtKB-ARBA"/>
</dbReference>
<dbReference type="OrthoDB" id="1844152at2759"/>
<evidence type="ECO:0000256" key="5">
    <source>
        <dbReference type="ARBA" id="ARBA00023002"/>
    </source>
</evidence>
<dbReference type="GO" id="GO:0020037">
    <property type="term" value="F:heme binding"/>
    <property type="evidence" value="ECO:0007669"/>
    <property type="project" value="InterPro"/>
</dbReference>
<dbReference type="EMBL" id="ML732199">
    <property type="protein sequence ID" value="KAB8075104.1"/>
    <property type="molecule type" value="Genomic_DNA"/>
</dbReference>
<comment type="cofactor">
    <cofactor evidence="1">
        <name>heme</name>
        <dbReference type="ChEBI" id="CHEBI:30413"/>
    </cofactor>
</comment>
<dbReference type="InterPro" id="IPR017972">
    <property type="entry name" value="Cyt_P450_CS"/>
</dbReference>
<name>A0A5N5X6F3_9EURO</name>